<dbReference type="PANTHER" id="PTHR42756">
    <property type="entry name" value="TRANSCRIPTIONAL REGULATOR, MARR"/>
    <property type="match status" value="1"/>
</dbReference>
<comment type="caution">
    <text evidence="4">The sequence shown here is derived from an EMBL/GenBank/DDBJ whole genome shotgun (WGS) entry which is preliminary data.</text>
</comment>
<dbReference type="Gene3D" id="1.10.10.10">
    <property type="entry name" value="Winged helix-like DNA-binding domain superfamily/Winged helix DNA-binding domain"/>
    <property type="match status" value="1"/>
</dbReference>
<proteinExistence type="predicted"/>
<dbReference type="Proteomes" id="UP000650485">
    <property type="component" value="Unassembled WGS sequence"/>
</dbReference>
<dbReference type="InterPro" id="IPR036390">
    <property type="entry name" value="WH_DNA-bd_sf"/>
</dbReference>
<dbReference type="PROSITE" id="PS50995">
    <property type="entry name" value="HTH_MARR_2"/>
    <property type="match status" value="1"/>
</dbReference>
<dbReference type="InterPro" id="IPR036388">
    <property type="entry name" value="WH-like_DNA-bd_sf"/>
</dbReference>
<dbReference type="InterPro" id="IPR000835">
    <property type="entry name" value="HTH_MarR-typ"/>
</dbReference>
<dbReference type="CDD" id="cd00090">
    <property type="entry name" value="HTH_ARSR"/>
    <property type="match status" value="1"/>
</dbReference>
<dbReference type="RefSeq" id="WP_087044865.1">
    <property type="nucleotide sequence ID" value="NZ_CABJBN010000004.1"/>
</dbReference>
<accession>A0A1T4J8N2</accession>
<dbReference type="EMBL" id="JACSZT010000002">
    <property type="protein sequence ID" value="MBC6498177.1"/>
    <property type="molecule type" value="Genomic_DNA"/>
</dbReference>
<dbReference type="SMART" id="SM00347">
    <property type="entry name" value="HTH_MARR"/>
    <property type="match status" value="1"/>
</dbReference>
<dbReference type="GO" id="GO:0003677">
    <property type="term" value="F:DNA binding"/>
    <property type="evidence" value="ECO:0007669"/>
    <property type="project" value="UniProtKB-KW"/>
</dbReference>
<gene>
    <name evidence="4" type="ORF">H7R52_01100</name>
</gene>
<dbReference type="GO" id="GO:0003700">
    <property type="term" value="F:DNA-binding transcription factor activity"/>
    <property type="evidence" value="ECO:0007669"/>
    <property type="project" value="InterPro"/>
</dbReference>
<dbReference type="PRINTS" id="PR00598">
    <property type="entry name" value="HTHMARR"/>
</dbReference>
<keyword evidence="3" id="KW-0804">Transcription</keyword>
<name>A0A1T4J8N2_WEICO</name>
<reference evidence="4" key="1">
    <citation type="submission" date="2020-08" db="EMBL/GenBank/DDBJ databases">
        <title>Complete genome sequence of Weissella confusa strain FS54 provides insights into metabolic potential.</title>
        <authorList>
            <person name="Fhoula I."/>
            <person name="Najjari A."/>
            <person name="Lekired A."/>
            <person name="Bessrour-Aouam N."/>
            <person name="Jaballah S."/>
            <person name="Klibi N."/>
            <person name="Ouzari H.-I."/>
        </authorList>
    </citation>
    <scope>NUCLEOTIDE SEQUENCE</scope>
    <source>
        <strain evidence="4">FS54</strain>
    </source>
</reference>
<evidence type="ECO:0000256" key="2">
    <source>
        <dbReference type="ARBA" id="ARBA00023125"/>
    </source>
</evidence>
<evidence type="ECO:0000313" key="4">
    <source>
        <dbReference type="EMBL" id="MBC6498177.1"/>
    </source>
</evidence>
<protein>
    <submittedName>
        <fullName evidence="4">MarR family transcriptional regulator</fullName>
    </submittedName>
</protein>
<keyword evidence="2" id="KW-0238">DNA-binding</keyword>
<evidence type="ECO:0000256" key="3">
    <source>
        <dbReference type="ARBA" id="ARBA00023163"/>
    </source>
</evidence>
<dbReference type="SUPFAM" id="SSF46785">
    <property type="entry name" value="Winged helix' DNA-binding domain"/>
    <property type="match status" value="1"/>
</dbReference>
<sequence length="197" mass="22668">MTDETQDLMESFSRLMHSRFFMAAMSMNMRTKRGSDKELGRGRLRLLSLLNKEDGLTNAEIAEKLDIRPSSVSAQVTSLVETGMIERRASENDGRVSLIFITDAGKETLAGLHNGNDEMSERAFSVLTEAEQAQLKDMLRRIAANTEDIEMDPEMLRDAFGPFAERFQNMDFTDRREMRKEMHKMHHDLHKGFKGWF</sequence>
<organism evidence="4 5">
    <name type="scientific">Weissella confusa</name>
    <name type="common">Lactobacillus confusus</name>
    <dbReference type="NCBI Taxonomy" id="1583"/>
    <lineage>
        <taxon>Bacteria</taxon>
        <taxon>Bacillati</taxon>
        <taxon>Bacillota</taxon>
        <taxon>Bacilli</taxon>
        <taxon>Lactobacillales</taxon>
        <taxon>Lactobacillaceae</taxon>
        <taxon>Weissella</taxon>
    </lineage>
</organism>
<dbReference type="AlphaFoldDB" id="A0A1T4J8N2"/>
<dbReference type="InterPro" id="IPR011991">
    <property type="entry name" value="ArsR-like_HTH"/>
</dbReference>
<evidence type="ECO:0000313" key="5">
    <source>
        <dbReference type="Proteomes" id="UP000650485"/>
    </source>
</evidence>
<dbReference type="PANTHER" id="PTHR42756:SF1">
    <property type="entry name" value="TRANSCRIPTIONAL REPRESSOR OF EMRAB OPERON"/>
    <property type="match status" value="1"/>
</dbReference>
<keyword evidence="1" id="KW-0805">Transcription regulation</keyword>
<evidence type="ECO:0000256" key="1">
    <source>
        <dbReference type="ARBA" id="ARBA00023015"/>
    </source>
</evidence>
<dbReference type="Pfam" id="PF01047">
    <property type="entry name" value="MarR"/>
    <property type="match status" value="1"/>
</dbReference>